<protein>
    <submittedName>
        <fullName evidence="2">Type II secretory pathway pseudopilin PulG-like protein</fullName>
    </submittedName>
</protein>
<dbReference type="EMBL" id="LBWG01000004">
    <property type="protein sequence ID" value="KKR04723.1"/>
    <property type="molecule type" value="Genomic_DNA"/>
</dbReference>
<evidence type="ECO:0000256" key="1">
    <source>
        <dbReference type="SAM" id="Phobius"/>
    </source>
</evidence>
<dbReference type="AlphaFoldDB" id="A0A0G0MNP6"/>
<dbReference type="Gene3D" id="3.30.700.10">
    <property type="entry name" value="Glycoprotein, Type 4 Pilin"/>
    <property type="match status" value="1"/>
</dbReference>
<name>A0A0G0MNP6_9BACT</name>
<keyword evidence="1" id="KW-0812">Transmembrane</keyword>
<dbReference type="PANTHER" id="PTHR30093">
    <property type="entry name" value="GENERAL SECRETION PATHWAY PROTEIN G"/>
    <property type="match status" value="1"/>
</dbReference>
<reference evidence="2 3" key="1">
    <citation type="journal article" date="2015" name="Nature">
        <title>rRNA introns, odd ribosomes, and small enigmatic genomes across a large radiation of phyla.</title>
        <authorList>
            <person name="Brown C.T."/>
            <person name="Hug L.A."/>
            <person name="Thomas B.C."/>
            <person name="Sharon I."/>
            <person name="Castelle C.J."/>
            <person name="Singh A."/>
            <person name="Wilkins M.J."/>
            <person name="Williams K.H."/>
            <person name="Banfield J.F."/>
        </authorList>
    </citation>
    <scope>NUCLEOTIDE SEQUENCE [LARGE SCALE GENOMIC DNA]</scope>
</reference>
<gene>
    <name evidence="2" type="ORF">UT30_C0004G0036</name>
</gene>
<accession>A0A0G0MNP6</accession>
<comment type="caution">
    <text evidence="2">The sequence shown here is derived from an EMBL/GenBank/DDBJ whole genome shotgun (WGS) entry which is preliminary data.</text>
</comment>
<dbReference type="NCBIfam" id="TIGR02532">
    <property type="entry name" value="IV_pilin_GFxxxE"/>
    <property type="match status" value="1"/>
</dbReference>
<keyword evidence="1" id="KW-0472">Membrane</keyword>
<evidence type="ECO:0000313" key="3">
    <source>
        <dbReference type="Proteomes" id="UP000033935"/>
    </source>
</evidence>
<dbReference type="InterPro" id="IPR027558">
    <property type="entry name" value="Pre_pil_HX9DG_C"/>
</dbReference>
<sequence length="207" mass="23463">MKSRTKKKVTGIIGFTLVELLVVITIIVILAGLLLPSLRKAQQTSQKIRCANNMKQIGILFSMYTNDYRVFPSTSATWGGVTYLWQYFVSLMTDPSANKSAFVNMPLFRCISYGDYNYPYYSYSMNNYMSGRISSSIRQTSSILLIADRNALSTDYNSLKNIVANIGFRHLNQANLLFADGHVSSVKINNESFYGTPPNIWRESLNW</sequence>
<dbReference type="InterPro" id="IPR012902">
    <property type="entry name" value="N_methyl_site"/>
</dbReference>
<feature type="transmembrane region" description="Helical" evidence="1">
    <location>
        <begin position="12"/>
        <end position="35"/>
    </location>
</feature>
<dbReference type="InterPro" id="IPR045584">
    <property type="entry name" value="Pilin-like"/>
</dbReference>
<dbReference type="NCBIfam" id="TIGR04294">
    <property type="entry name" value="pre_pil_HX9DG"/>
    <property type="match status" value="1"/>
</dbReference>
<evidence type="ECO:0000313" key="2">
    <source>
        <dbReference type="EMBL" id="KKR04723.1"/>
    </source>
</evidence>
<dbReference type="Proteomes" id="UP000033935">
    <property type="component" value="Unassembled WGS sequence"/>
</dbReference>
<dbReference type="PANTHER" id="PTHR30093:SF2">
    <property type="entry name" value="TYPE II SECRETION SYSTEM PROTEIN H"/>
    <property type="match status" value="1"/>
</dbReference>
<keyword evidence="1" id="KW-1133">Transmembrane helix</keyword>
<proteinExistence type="predicted"/>
<dbReference type="SUPFAM" id="SSF54523">
    <property type="entry name" value="Pili subunits"/>
    <property type="match status" value="1"/>
</dbReference>
<organism evidence="2 3">
    <name type="scientific">Candidatus Uhrbacteria bacterium GW2011_GWF2_39_13</name>
    <dbReference type="NCBI Taxonomy" id="1618995"/>
    <lineage>
        <taxon>Bacteria</taxon>
        <taxon>Candidatus Uhriibacteriota</taxon>
    </lineage>
</organism>